<proteinExistence type="predicted"/>
<dbReference type="EMBL" id="QJPH01000581">
    <property type="protein sequence ID" value="PZN69287.1"/>
    <property type="molecule type" value="Genomic_DNA"/>
</dbReference>
<evidence type="ECO:0000313" key="2">
    <source>
        <dbReference type="Proteomes" id="UP000249396"/>
    </source>
</evidence>
<reference evidence="1 2" key="1">
    <citation type="journal article" date="2018" name="Aquat. Microb. Ecol.">
        <title>Gammaproteobacterial methanotrophs dominate.</title>
        <authorList>
            <person name="Rissanen A.J."/>
            <person name="Saarenheimo J."/>
            <person name="Tiirola M."/>
            <person name="Peura S."/>
            <person name="Aalto S.L."/>
            <person name="Karvinen A."/>
            <person name="Nykanen H."/>
        </authorList>
    </citation>
    <scope>NUCLEOTIDE SEQUENCE [LARGE SCALE GENOMIC DNA]</scope>
    <source>
        <strain evidence="1">AMbin10</strain>
    </source>
</reference>
<dbReference type="Proteomes" id="UP000249396">
    <property type="component" value="Unassembled WGS sequence"/>
</dbReference>
<protein>
    <submittedName>
        <fullName evidence="1">Uncharacterized protein</fullName>
    </submittedName>
</protein>
<organism evidence="1 2">
    <name type="scientific">Candidatus Methylumidiphilus alinenensis</name>
    <dbReference type="NCBI Taxonomy" id="2202197"/>
    <lineage>
        <taxon>Bacteria</taxon>
        <taxon>Pseudomonadati</taxon>
        <taxon>Pseudomonadota</taxon>
        <taxon>Gammaproteobacteria</taxon>
        <taxon>Methylococcales</taxon>
        <taxon>Candidatus Methylumidiphilus</taxon>
    </lineage>
</organism>
<sequence>MPTSTHKTCFVIMPFGERIDAKGNSIDFDDVFEYIIKPPLESMEVEVIRCDKLPNAGSIHRDMLHHIFNDELAVVDITMLNPNVFYELGVRHTLRRSGTILIRKQGTQNPFNIQGMRTIEYDVSLGGASKAKEKLEESVRFALSNSASDSLVYDVFPNLTLTLPSN</sequence>
<gene>
    <name evidence="1" type="ORF">DM484_29945</name>
</gene>
<accession>A0A2W4SC10</accession>
<comment type="caution">
    <text evidence="1">The sequence shown here is derived from an EMBL/GenBank/DDBJ whole genome shotgun (WGS) entry which is preliminary data.</text>
</comment>
<name>A0A2W4SC10_9GAMM</name>
<evidence type="ECO:0000313" key="1">
    <source>
        <dbReference type="EMBL" id="PZN69287.1"/>
    </source>
</evidence>
<dbReference type="AlphaFoldDB" id="A0A2W4SC10"/>